<keyword evidence="6" id="KW-0678">Repressor</keyword>
<evidence type="ECO:0000256" key="8">
    <source>
        <dbReference type="ARBA" id="ARBA00023015"/>
    </source>
</evidence>
<dbReference type="GO" id="GO:0003700">
    <property type="term" value="F:DNA-binding transcription factor activity"/>
    <property type="evidence" value="ECO:0007669"/>
    <property type="project" value="InterPro"/>
</dbReference>
<organism evidence="17 18">
    <name type="scientific">Corynebacterium lizhenjunii</name>
    <dbReference type="NCBI Taxonomy" id="2709394"/>
    <lineage>
        <taxon>Bacteria</taxon>
        <taxon>Bacillati</taxon>
        <taxon>Actinomycetota</taxon>
        <taxon>Actinomycetes</taxon>
        <taxon>Mycobacteriales</taxon>
        <taxon>Corynebacteriaceae</taxon>
        <taxon>Corynebacterium</taxon>
    </lineage>
</organism>
<dbReference type="InterPro" id="IPR036421">
    <property type="entry name" value="Fe_dep_repressor_sf"/>
</dbReference>
<evidence type="ECO:0000256" key="2">
    <source>
        <dbReference type="ARBA" id="ARBA00007871"/>
    </source>
</evidence>
<dbReference type="RefSeq" id="WP_165008862.1">
    <property type="nucleotide sequence ID" value="NZ_CP064954.1"/>
</dbReference>
<evidence type="ECO:0000256" key="7">
    <source>
        <dbReference type="ARBA" id="ARBA00023004"/>
    </source>
</evidence>
<evidence type="ECO:0000313" key="18">
    <source>
        <dbReference type="Proteomes" id="UP000594681"/>
    </source>
</evidence>
<dbReference type="Gene3D" id="1.10.10.10">
    <property type="entry name" value="Winged helix-like DNA-binding domain superfamily/Winged helix DNA-binding domain"/>
    <property type="match status" value="1"/>
</dbReference>
<keyword evidence="11" id="KW-0804">Transcription</keyword>
<name>A0A7T0PC86_9CORY</name>
<keyword evidence="18" id="KW-1185">Reference proteome</keyword>
<dbReference type="GO" id="GO:0005737">
    <property type="term" value="C:cytoplasm"/>
    <property type="evidence" value="ECO:0007669"/>
    <property type="project" value="UniProtKB-SubCell"/>
</dbReference>
<evidence type="ECO:0000256" key="6">
    <source>
        <dbReference type="ARBA" id="ARBA00022491"/>
    </source>
</evidence>
<dbReference type="PANTHER" id="PTHR33238">
    <property type="entry name" value="IRON (METAL) DEPENDENT REPRESSOR, DTXR FAMILY"/>
    <property type="match status" value="1"/>
</dbReference>
<dbReference type="InterPro" id="IPR001367">
    <property type="entry name" value="Fe_dep_repressor"/>
</dbReference>
<dbReference type="SMART" id="SM00529">
    <property type="entry name" value="HTH_DTXR"/>
    <property type="match status" value="1"/>
</dbReference>
<dbReference type="SMART" id="SM00899">
    <property type="entry name" value="FeoA"/>
    <property type="match status" value="1"/>
</dbReference>
<keyword evidence="7" id="KW-0408">Iron</keyword>
<dbReference type="Pfam" id="PF01325">
    <property type="entry name" value="Fe_dep_repress"/>
    <property type="match status" value="1"/>
</dbReference>
<dbReference type="GO" id="GO:0046983">
    <property type="term" value="F:protein dimerization activity"/>
    <property type="evidence" value="ECO:0007669"/>
    <property type="project" value="InterPro"/>
</dbReference>
<dbReference type="SUPFAM" id="SSF46785">
    <property type="entry name" value="Winged helix' DNA-binding domain"/>
    <property type="match status" value="1"/>
</dbReference>
<dbReference type="InterPro" id="IPR008988">
    <property type="entry name" value="Transcriptional_repressor_C"/>
</dbReference>
<dbReference type="FunFam" id="1.10.60.10:FF:000004">
    <property type="entry name" value="DtxR family transcriptional regulator"/>
    <property type="match status" value="1"/>
</dbReference>
<evidence type="ECO:0000256" key="1">
    <source>
        <dbReference type="ARBA" id="ARBA00004496"/>
    </source>
</evidence>
<dbReference type="Pfam" id="PF04023">
    <property type="entry name" value="FeoA"/>
    <property type="match status" value="1"/>
</dbReference>
<evidence type="ECO:0000256" key="11">
    <source>
        <dbReference type="ARBA" id="ARBA00023163"/>
    </source>
</evidence>
<evidence type="ECO:0000313" key="17">
    <source>
        <dbReference type="EMBL" id="QPK79437.1"/>
    </source>
</evidence>
<dbReference type="PROSITE" id="PS50944">
    <property type="entry name" value="HTH_DTXR"/>
    <property type="match status" value="1"/>
</dbReference>
<dbReference type="Proteomes" id="UP000594681">
    <property type="component" value="Chromosome"/>
</dbReference>
<keyword evidence="12" id="KW-0464">Manganese</keyword>
<dbReference type="SUPFAM" id="SSF47979">
    <property type="entry name" value="Iron-dependent repressor protein, dimerization domain"/>
    <property type="match status" value="1"/>
</dbReference>
<gene>
    <name evidence="17" type="ORF">G7Y31_01580</name>
</gene>
<evidence type="ECO:0000256" key="10">
    <source>
        <dbReference type="ARBA" id="ARBA00023159"/>
    </source>
</evidence>
<proteinExistence type="inferred from homology"/>
<dbReference type="InterPro" id="IPR036388">
    <property type="entry name" value="WH-like_DNA-bd_sf"/>
</dbReference>
<comment type="similarity">
    <text evidence="2">Belongs to the DtxR/MntR family.</text>
</comment>
<evidence type="ECO:0000256" key="5">
    <source>
        <dbReference type="ARBA" id="ARBA00022490"/>
    </source>
</evidence>
<dbReference type="InterPro" id="IPR038157">
    <property type="entry name" value="FeoA_core_dom"/>
</dbReference>
<dbReference type="InterPro" id="IPR050536">
    <property type="entry name" value="DtxR_MntR_Metal-Reg"/>
</dbReference>
<dbReference type="KEGG" id="cliz:G7Y31_01580"/>
<evidence type="ECO:0000256" key="9">
    <source>
        <dbReference type="ARBA" id="ARBA00023125"/>
    </source>
</evidence>
<keyword evidence="10" id="KW-0010">Activator</keyword>
<evidence type="ECO:0000256" key="13">
    <source>
        <dbReference type="ARBA" id="ARBA00032593"/>
    </source>
</evidence>
<dbReference type="GO" id="GO:0046914">
    <property type="term" value="F:transition metal ion binding"/>
    <property type="evidence" value="ECO:0007669"/>
    <property type="project" value="InterPro"/>
</dbReference>
<dbReference type="EMBL" id="CP064954">
    <property type="protein sequence ID" value="QPK79437.1"/>
    <property type="molecule type" value="Genomic_DNA"/>
</dbReference>
<evidence type="ECO:0000256" key="15">
    <source>
        <dbReference type="ARBA" id="ARBA00033329"/>
    </source>
</evidence>
<dbReference type="Gene3D" id="1.10.60.10">
    <property type="entry name" value="Iron dependent repressor, metal binding and dimerisation domain"/>
    <property type="match status" value="1"/>
</dbReference>
<comment type="subunit">
    <text evidence="3">Homodimer.</text>
</comment>
<keyword evidence="5" id="KW-0963">Cytoplasm</keyword>
<evidence type="ECO:0000256" key="3">
    <source>
        <dbReference type="ARBA" id="ARBA00011738"/>
    </source>
</evidence>
<reference evidence="17 18" key="1">
    <citation type="submission" date="2020-11" db="EMBL/GenBank/DDBJ databases">
        <title>Corynebacterium sp. ZJ-599.</title>
        <authorList>
            <person name="Zhou J."/>
        </authorList>
    </citation>
    <scope>NUCLEOTIDE SEQUENCE [LARGE SCALE GENOMIC DNA]</scope>
    <source>
        <strain evidence="17 18">ZJ-599</strain>
    </source>
</reference>
<dbReference type="Pfam" id="PF02742">
    <property type="entry name" value="Fe_dep_repr_C"/>
    <property type="match status" value="1"/>
</dbReference>
<evidence type="ECO:0000259" key="16">
    <source>
        <dbReference type="PROSITE" id="PS50944"/>
    </source>
</evidence>
<feature type="domain" description="HTH dtxR-type" evidence="16">
    <location>
        <begin position="6"/>
        <end position="68"/>
    </location>
</feature>
<dbReference type="GO" id="GO:0045892">
    <property type="term" value="P:negative regulation of DNA-templated transcription"/>
    <property type="evidence" value="ECO:0007669"/>
    <property type="project" value="TreeGrafter"/>
</dbReference>
<dbReference type="PANTHER" id="PTHR33238:SF11">
    <property type="entry name" value="TRANSCRIPTIONAL REGULATOR MNTR"/>
    <property type="match status" value="1"/>
</dbReference>
<dbReference type="InterPro" id="IPR036390">
    <property type="entry name" value="WH_DNA-bd_sf"/>
</dbReference>
<evidence type="ECO:0000256" key="4">
    <source>
        <dbReference type="ARBA" id="ARBA00016140"/>
    </source>
</evidence>
<accession>A0A7T0PC86</accession>
<protein>
    <recommendedName>
        <fullName evidence="4">Diphtheria toxin repressor</fullName>
    </recommendedName>
    <alternativeName>
        <fullName evidence="14">Iron-dependent diphtheria tox regulatory element</fullName>
    </alternativeName>
    <alternativeName>
        <fullName evidence="13">Manganese transport regulator</fullName>
    </alternativeName>
    <alternativeName>
        <fullName evidence="15">Tox regulatory factor</fullName>
    </alternativeName>
</protein>
<evidence type="ECO:0000256" key="14">
    <source>
        <dbReference type="ARBA" id="ARBA00032618"/>
    </source>
</evidence>
<sequence>MHLNDLPERSQEYLKALWDLVEHHGETVTVKDLVARTGQKPPTASEAIKRLAAQGLVEHERYAGVSLTAAGRELAMEIVRRHRLLETFLVTNLGYSWDEVHEDADILEHACSDRFIDRLDALLGHPDRDPHGDPIPDAHGRIADLGTDTLADAPVGQPLTLLRVCDTNSDLLRYLGQHGVQPGDELTIRADVAGLLEIDVRGDVISLAKAAAHDVTVAPA</sequence>
<dbReference type="GO" id="GO:0003677">
    <property type="term" value="F:DNA binding"/>
    <property type="evidence" value="ECO:0007669"/>
    <property type="project" value="UniProtKB-KW"/>
</dbReference>
<keyword evidence="9" id="KW-0238">DNA-binding</keyword>
<evidence type="ECO:0000256" key="12">
    <source>
        <dbReference type="ARBA" id="ARBA00023211"/>
    </source>
</evidence>
<dbReference type="AlphaFoldDB" id="A0A7T0PC86"/>
<dbReference type="Gene3D" id="2.30.30.90">
    <property type="match status" value="1"/>
</dbReference>
<dbReference type="InterPro" id="IPR022689">
    <property type="entry name" value="Iron_dep_repressor"/>
</dbReference>
<keyword evidence="8" id="KW-0805">Transcription regulation</keyword>
<dbReference type="InterPro" id="IPR022687">
    <property type="entry name" value="HTH_DTXR"/>
</dbReference>
<dbReference type="SUPFAM" id="SSF50037">
    <property type="entry name" value="C-terminal domain of transcriptional repressors"/>
    <property type="match status" value="1"/>
</dbReference>
<dbReference type="InterPro" id="IPR007167">
    <property type="entry name" value="Fe-transptr_FeoA-like"/>
</dbReference>
<comment type="subcellular location">
    <subcellularLocation>
        <location evidence="1">Cytoplasm</location>
    </subcellularLocation>
</comment>